<accession>A0ABS8VC18</accession>
<keyword evidence="2" id="KW-1185">Reference proteome</keyword>
<reference evidence="1 2" key="1">
    <citation type="journal article" date="2021" name="BMC Genomics">
        <title>Datura genome reveals duplications of psychoactive alkaloid biosynthetic genes and high mutation rate following tissue culture.</title>
        <authorList>
            <person name="Rajewski A."/>
            <person name="Carter-House D."/>
            <person name="Stajich J."/>
            <person name="Litt A."/>
        </authorList>
    </citation>
    <scope>NUCLEOTIDE SEQUENCE [LARGE SCALE GENOMIC DNA]</scope>
    <source>
        <strain evidence="1">AR-01</strain>
    </source>
</reference>
<dbReference type="Proteomes" id="UP000823775">
    <property type="component" value="Unassembled WGS sequence"/>
</dbReference>
<comment type="caution">
    <text evidence="1">The sequence shown here is derived from an EMBL/GenBank/DDBJ whole genome shotgun (WGS) entry which is preliminary data.</text>
</comment>
<organism evidence="1 2">
    <name type="scientific">Datura stramonium</name>
    <name type="common">Jimsonweed</name>
    <name type="synonym">Common thornapple</name>
    <dbReference type="NCBI Taxonomy" id="4076"/>
    <lineage>
        <taxon>Eukaryota</taxon>
        <taxon>Viridiplantae</taxon>
        <taxon>Streptophyta</taxon>
        <taxon>Embryophyta</taxon>
        <taxon>Tracheophyta</taxon>
        <taxon>Spermatophyta</taxon>
        <taxon>Magnoliopsida</taxon>
        <taxon>eudicotyledons</taxon>
        <taxon>Gunneridae</taxon>
        <taxon>Pentapetalae</taxon>
        <taxon>asterids</taxon>
        <taxon>lamiids</taxon>
        <taxon>Solanales</taxon>
        <taxon>Solanaceae</taxon>
        <taxon>Solanoideae</taxon>
        <taxon>Datureae</taxon>
        <taxon>Datura</taxon>
    </lineage>
</organism>
<name>A0ABS8VC18_DATST</name>
<proteinExistence type="predicted"/>
<protein>
    <submittedName>
        <fullName evidence="1">Uncharacterized protein</fullName>
    </submittedName>
</protein>
<evidence type="ECO:0000313" key="1">
    <source>
        <dbReference type="EMBL" id="MCD9644301.1"/>
    </source>
</evidence>
<evidence type="ECO:0000313" key="2">
    <source>
        <dbReference type="Proteomes" id="UP000823775"/>
    </source>
</evidence>
<gene>
    <name evidence="1" type="ORF">HAX54_032483</name>
</gene>
<sequence length="127" mass="13790">MKGSEAKYWQHRRNTSGTQVETYKELVSRWSFKVDWGNRVHPMQHQRFAGLDPQSAGEKKVVGSGLKPCTSTCASSGVSPTLTDDLRPPVGTNVFAGSTAGALPMCPVHWLKLCSTSVSQVLTCVLP</sequence>
<dbReference type="EMBL" id="JACEIK010004116">
    <property type="protein sequence ID" value="MCD9644301.1"/>
    <property type="molecule type" value="Genomic_DNA"/>
</dbReference>